<dbReference type="GO" id="GO:0007033">
    <property type="term" value="P:vacuole organization"/>
    <property type="evidence" value="ECO:0007669"/>
    <property type="project" value="TreeGrafter"/>
</dbReference>
<evidence type="ECO:0008006" key="7">
    <source>
        <dbReference type="Google" id="ProtNLM"/>
    </source>
</evidence>
<dbReference type="GO" id="GO:0030897">
    <property type="term" value="C:HOPS complex"/>
    <property type="evidence" value="ECO:0007669"/>
    <property type="project" value="TreeGrafter"/>
</dbReference>
<dbReference type="GO" id="GO:0030674">
    <property type="term" value="F:protein-macromolecule adaptor activity"/>
    <property type="evidence" value="ECO:0007669"/>
    <property type="project" value="TreeGrafter"/>
</dbReference>
<dbReference type="EMBL" id="JBGBPQ010000031">
    <property type="protein sequence ID" value="KAL1495659.1"/>
    <property type="molecule type" value="Genomic_DNA"/>
</dbReference>
<evidence type="ECO:0000256" key="3">
    <source>
        <dbReference type="ARBA" id="ARBA00022833"/>
    </source>
</evidence>
<name>A0AB34ICR5_PRYPA</name>
<reference evidence="5 6" key="1">
    <citation type="journal article" date="2024" name="Science">
        <title>Giant polyketide synthase enzymes in the biosynthesis of giant marine polyether toxins.</title>
        <authorList>
            <person name="Fallon T.R."/>
            <person name="Shende V.V."/>
            <person name="Wierzbicki I.H."/>
            <person name="Pendleton A.L."/>
            <person name="Watervoot N.F."/>
            <person name="Auber R.P."/>
            <person name="Gonzalez D.J."/>
            <person name="Wisecaver J.H."/>
            <person name="Moore B.S."/>
        </authorList>
    </citation>
    <scope>NUCLEOTIDE SEQUENCE [LARGE SCALE GENOMIC DNA]</scope>
    <source>
        <strain evidence="5 6">12B1</strain>
    </source>
</reference>
<dbReference type="GO" id="GO:0048284">
    <property type="term" value="P:organelle fusion"/>
    <property type="evidence" value="ECO:0007669"/>
    <property type="project" value="TreeGrafter"/>
</dbReference>
<comment type="caution">
    <text evidence="5">The sequence shown here is derived from an EMBL/GenBank/DDBJ whole genome shotgun (WGS) entry which is preliminary data.</text>
</comment>
<dbReference type="GO" id="GO:0007032">
    <property type="term" value="P:endosome organization"/>
    <property type="evidence" value="ECO:0007669"/>
    <property type="project" value="TreeGrafter"/>
</dbReference>
<keyword evidence="4" id="KW-0175">Coiled coil</keyword>
<evidence type="ECO:0000256" key="1">
    <source>
        <dbReference type="ARBA" id="ARBA00022723"/>
    </source>
</evidence>
<dbReference type="AlphaFoldDB" id="A0AB34ICR5"/>
<keyword evidence="3" id="KW-0862">Zinc</keyword>
<dbReference type="PANTHER" id="PTHR23323:SF26">
    <property type="entry name" value="VACUOLAR PROTEIN SORTING-ASSOCIATED PROTEIN 18 HOMOLOG"/>
    <property type="match status" value="1"/>
</dbReference>
<accession>A0AB34ICR5</accession>
<evidence type="ECO:0000256" key="4">
    <source>
        <dbReference type="SAM" id="Coils"/>
    </source>
</evidence>
<evidence type="ECO:0000313" key="5">
    <source>
        <dbReference type="EMBL" id="KAL1495659.1"/>
    </source>
</evidence>
<feature type="coiled-coil region" evidence="4">
    <location>
        <begin position="321"/>
        <end position="355"/>
    </location>
</feature>
<keyword evidence="2" id="KW-0863">Zinc-finger</keyword>
<evidence type="ECO:0000256" key="2">
    <source>
        <dbReference type="ARBA" id="ARBA00022771"/>
    </source>
</evidence>
<evidence type="ECO:0000313" key="6">
    <source>
        <dbReference type="Proteomes" id="UP001515480"/>
    </source>
</evidence>
<dbReference type="GO" id="GO:0006904">
    <property type="term" value="P:vesicle docking involved in exocytosis"/>
    <property type="evidence" value="ECO:0007669"/>
    <property type="project" value="TreeGrafter"/>
</dbReference>
<dbReference type="GO" id="GO:0008270">
    <property type="term" value="F:zinc ion binding"/>
    <property type="evidence" value="ECO:0007669"/>
    <property type="project" value="UniProtKB-KW"/>
</dbReference>
<dbReference type="PANTHER" id="PTHR23323">
    <property type="entry name" value="VACUOLAR PROTEIN SORTING-ASSOCIATED PROTEIN"/>
    <property type="match status" value="1"/>
</dbReference>
<proteinExistence type="predicted"/>
<dbReference type="GO" id="GO:0005768">
    <property type="term" value="C:endosome"/>
    <property type="evidence" value="ECO:0007669"/>
    <property type="project" value="TreeGrafter"/>
</dbReference>
<keyword evidence="6" id="KW-1185">Reference proteome</keyword>
<protein>
    <recommendedName>
        <fullName evidence="7">RING-type domain-containing protein</fullName>
    </recommendedName>
</protein>
<sequence length="460" mass="50213">MRPARRPWSLHIQQGHHDAALALLSSLLRGDVRLDGEAVDARNPSDWRHEAERLLEKFSPQLIVIAPVQLVDVWIQAAYLEPQRLLPAIMSYEQRYEHGQLRPAGGELPHQGIRYLQHCVDEAGCDNEAVCNCLVLLHAKHSSDAQLFEYLSGVRQEGGAAADADASGIRAAASDAAAATEALGIGLASLEPSYDAQYALRVCRELNRHEGCVLIYQRRGMHAEAVDLALSLGRLDLAKRSANSARADSAEGAARRKRLWLQVAAHVVSAADGASVHRALALIAECSAPGDEPLLQLEDLLPLFPDFTIIDDFKEPVCSSLASYAERMKELRAEMDDAVSACAELRTEIEKVEGRQITVPSHQPCDCKELASLDITTCCGQSVGGHRHIAYPCQHAFRVACLLATLKDRAVAFDEEGLAAECPLCGEFMVESISRPFVDAQEVQAEGSWAIDEARVYSLD</sequence>
<dbReference type="Proteomes" id="UP001515480">
    <property type="component" value="Unassembled WGS sequence"/>
</dbReference>
<gene>
    <name evidence="5" type="ORF">AB1Y20_016525</name>
</gene>
<organism evidence="5 6">
    <name type="scientific">Prymnesium parvum</name>
    <name type="common">Toxic golden alga</name>
    <dbReference type="NCBI Taxonomy" id="97485"/>
    <lineage>
        <taxon>Eukaryota</taxon>
        <taxon>Haptista</taxon>
        <taxon>Haptophyta</taxon>
        <taxon>Prymnesiophyceae</taxon>
        <taxon>Prymnesiales</taxon>
        <taxon>Prymnesiaceae</taxon>
        <taxon>Prymnesium</taxon>
    </lineage>
</organism>
<keyword evidence="1" id="KW-0479">Metal-binding</keyword>